<reference evidence="8" key="2">
    <citation type="journal article" date="2021" name="Microbiome">
        <title>Successional dynamics and alternative stable states in a saline activated sludge microbial community over 9 years.</title>
        <authorList>
            <person name="Wang Y."/>
            <person name="Ye J."/>
            <person name="Ju F."/>
            <person name="Liu L."/>
            <person name="Boyd J.A."/>
            <person name="Deng Y."/>
            <person name="Parks D.H."/>
            <person name="Jiang X."/>
            <person name="Yin X."/>
            <person name="Woodcroft B.J."/>
            <person name="Tyson G.W."/>
            <person name="Hugenholtz P."/>
            <person name="Polz M.F."/>
            <person name="Zhang T."/>
        </authorList>
    </citation>
    <scope>NUCLEOTIDE SEQUENCE</scope>
    <source>
        <strain evidence="8">HKST-UBA03</strain>
    </source>
</reference>
<comment type="catalytic activity">
    <reaction evidence="6">
        <text>L-serine = pyruvate + NH4(+)</text>
        <dbReference type="Rhea" id="RHEA:19169"/>
        <dbReference type="ChEBI" id="CHEBI:15361"/>
        <dbReference type="ChEBI" id="CHEBI:28938"/>
        <dbReference type="ChEBI" id="CHEBI:33384"/>
        <dbReference type="EC" id="4.3.1.17"/>
    </reaction>
</comment>
<dbReference type="GO" id="GO:0004794">
    <property type="term" value="F:threonine deaminase activity"/>
    <property type="evidence" value="ECO:0007669"/>
    <property type="project" value="TreeGrafter"/>
</dbReference>
<evidence type="ECO:0000256" key="6">
    <source>
        <dbReference type="ARBA" id="ARBA00049406"/>
    </source>
</evidence>
<dbReference type="GO" id="GO:0006565">
    <property type="term" value="P:L-serine catabolic process"/>
    <property type="evidence" value="ECO:0007669"/>
    <property type="project" value="TreeGrafter"/>
</dbReference>
<accession>A0A955RR46</accession>
<comment type="similarity">
    <text evidence="2">Belongs to the serine/threonine dehydratase family.</text>
</comment>
<evidence type="ECO:0000256" key="1">
    <source>
        <dbReference type="ARBA" id="ARBA00001933"/>
    </source>
</evidence>
<evidence type="ECO:0000256" key="2">
    <source>
        <dbReference type="ARBA" id="ARBA00010869"/>
    </source>
</evidence>
<protein>
    <recommendedName>
        <fullName evidence="3">L-serine ammonia-lyase</fullName>
        <ecNumber evidence="3">4.3.1.17</ecNumber>
    </recommendedName>
</protein>
<organism evidence="8 9">
    <name type="scientific">candidate division WWE3 bacterium</name>
    <dbReference type="NCBI Taxonomy" id="2053526"/>
    <lineage>
        <taxon>Bacteria</taxon>
        <taxon>Katanobacteria</taxon>
    </lineage>
</organism>
<sequence>MRDATLFKQQFIDNWVETPLVEVDGLYLKLENKNPTGSVKDRGLSNQIYHLLLEGKETAVISSSGNAAIAASYYAQEAGVDLYCFVPRTMPPDRLEKLLTFNSNVTVTDNAIAEAESFASQTGYPLIRQSVDKNAQEGYTSLSKELSRQLEGAGVSIEQTSVFFPVSSGTAVSGFFKGLVQSAQRPQIHIVQTSAVFTLAGEFDQPEKRKARSFVTGIVARRKENTYFNDVMEAVRSTKGTGWVVSDTEIKASMAWLTDHDVKSSNEGALALAGLFKARERGFALNPVPVVIIT</sequence>
<keyword evidence="4" id="KW-0663">Pyridoxal phosphate</keyword>
<feature type="domain" description="Tryptophan synthase beta chain-like PALP" evidence="7">
    <location>
        <begin position="17"/>
        <end position="283"/>
    </location>
</feature>
<dbReference type="GO" id="GO:0006567">
    <property type="term" value="P:L-threonine catabolic process"/>
    <property type="evidence" value="ECO:0007669"/>
    <property type="project" value="TreeGrafter"/>
</dbReference>
<dbReference type="InterPro" id="IPR001926">
    <property type="entry name" value="TrpB-like_PALP"/>
</dbReference>
<dbReference type="EC" id="4.3.1.17" evidence="3"/>
<gene>
    <name evidence="8" type="ORF">KC614_02885</name>
</gene>
<name>A0A955RR46_UNCKA</name>
<comment type="caution">
    <text evidence="8">The sequence shown here is derived from an EMBL/GenBank/DDBJ whole genome shotgun (WGS) entry which is preliminary data.</text>
</comment>
<dbReference type="CDD" id="cd00640">
    <property type="entry name" value="Trp-synth-beta_II"/>
    <property type="match status" value="1"/>
</dbReference>
<dbReference type="Gene3D" id="3.40.50.1100">
    <property type="match status" value="2"/>
</dbReference>
<dbReference type="Pfam" id="PF00291">
    <property type="entry name" value="PALP"/>
    <property type="match status" value="1"/>
</dbReference>
<evidence type="ECO:0000256" key="4">
    <source>
        <dbReference type="ARBA" id="ARBA00022898"/>
    </source>
</evidence>
<evidence type="ECO:0000313" key="8">
    <source>
        <dbReference type="EMBL" id="MCA9392124.1"/>
    </source>
</evidence>
<keyword evidence="5 8" id="KW-0456">Lyase</keyword>
<reference evidence="8" key="1">
    <citation type="submission" date="2020-04" db="EMBL/GenBank/DDBJ databases">
        <authorList>
            <person name="Zhang T."/>
        </authorList>
    </citation>
    <scope>NUCLEOTIDE SEQUENCE</scope>
    <source>
        <strain evidence="8">HKST-UBA03</strain>
    </source>
</reference>
<dbReference type="Proteomes" id="UP000751518">
    <property type="component" value="Unassembled WGS sequence"/>
</dbReference>
<evidence type="ECO:0000256" key="5">
    <source>
        <dbReference type="ARBA" id="ARBA00023239"/>
    </source>
</evidence>
<dbReference type="EMBL" id="JAGQKZ010000021">
    <property type="protein sequence ID" value="MCA9392124.1"/>
    <property type="molecule type" value="Genomic_DNA"/>
</dbReference>
<proteinExistence type="inferred from homology"/>
<dbReference type="GO" id="GO:0003941">
    <property type="term" value="F:L-serine ammonia-lyase activity"/>
    <property type="evidence" value="ECO:0007669"/>
    <property type="project" value="UniProtKB-EC"/>
</dbReference>
<evidence type="ECO:0000313" key="9">
    <source>
        <dbReference type="Proteomes" id="UP000751518"/>
    </source>
</evidence>
<comment type="cofactor">
    <cofactor evidence="1">
        <name>pyridoxal 5'-phosphate</name>
        <dbReference type="ChEBI" id="CHEBI:597326"/>
    </cofactor>
</comment>
<evidence type="ECO:0000259" key="7">
    <source>
        <dbReference type="Pfam" id="PF00291"/>
    </source>
</evidence>
<dbReference type="InterPro" id="IPR036052">
    <property type="entry name" value="TrpB-like_PALP_sf"/>
</dbReference>
<dbReference type="PANTHER" id="PTHR48078:SF2">
    <property type="entry name" value="CATABOLIC L-SERINE_THREONINE DEHYDRATASE"/>
    <property type="match status" value="1"/>
</dbReference>
<dbReference type="InterPro" id="IPR050147">
    <property type="entry name" value="Ser/Thr_Dehydratase"/>
</dbReference>
<dbReference type="AlphaFoldDB" id="A0A955RR46"/>
<dbReference type="PANTHER" id="PTHR48078">
    <property type="entry name" value="THREONINE DEHYDRATASE, MITOCHONDRIAL-RELATED"/>
    <property type="match status" value="1"/>
</dbReference>
<dbReference type="GO" id="GO:0009097">
    <property type="term" value="P:isoleucine biosynthetic process"/>
    <property type="evidence" value="ECO:0007669"/>
    <property type="project" value="TreeGrafter"/>
</dbReference>
<evidence type="ECO:0000256" key="3">
    <source>
        <dbReference type="ARBA" id="ARBA00012093"/>
    </source>
</evidence>
<dbReference type="SUPFAM" id="SSF53686">
    <property type="entry name" value="Tryptophan synthase beta subunit-like PLP-dependent enzymes"/>
    <property type="match status" value="1"/>
</dbReference>